<evidence type="ECO:0000259" key="1">
    <source>
        <dbReference type="Pfam" id="PF14529"/>
    </source>
</evidence>
<reference evidence="2" key="1">
    <citation type="journal article" date="2023" name="Insect Mol. Biol.">
        <title>Genome sequencing provides insights into the evolution of gene families encoding plant cell wall-degrading enzymes in longhorned beetles.</title>
        <authorList>
            <person name="Shin N.R."/>
            <person name="Okamura Y."/>
            <person name="Kirsch R."/>
            <person name="Pauchet Y."/>
        </authorList>
    </citation>
    <scope>NUCLEOTIDE SEQUENCE</scope>
    <source>
        <strain evidence="2">RBIC_L_NR</strain>
    </source>
</reference>
<dbReference type="Gene3D" id="3.60.10.10">
    <property type="entry name" value="Endonuclease/exonuclease/phosphatase"/>
    <property type="match status" value="1"/>
</dbReference>
<dbReference type="Pfam" id="PF14529">
    <property type="entry name" value="Exo_endo_phos_2"/>
    <property type="match status" value="1"/>
</dbReference>
<dbReference type="InterPro" id="IPR036691">
    <property type="entry name" value="Endo/exonu/phosph_ase_sf"/>
</dbReference>
<accession>A0AAV8WKF3</accession>
<sequence length="144" mass="16429">MAGDSNGKNVAWGGVVTDERVEEIHEWVVMNGWKVKNYPADHSSFCSNRGESWVDLVMTKNVRVNDRIVDAYEESLSDHRYVNYNIDAGRVERAAKRWRYKVKGVDWERFERSMRGEWKEREGAAALGCGGGGCSSAWCHRADL</sequence>
<evidence type="ECO:0000313" key="3">
    <source>
        <dbReference type="Proteomes" id="UP001162156"/>
    </source>
</evidence>
<dbReference type="Proteomes" id="UP001162156">
    <property type="component" value="Unassembled WGS sequence"/>
</dbReference>
<dbReference type="GO" id="GO:0003824">
    <property type="term" value="F:catalytic activity"/>
    <property type="evidence" value="ECO:0007669"/>
    <property type="project" value="InterPro"/>
</dbReference>
<protein>
    <recommendedName>
        <fullName evidence="1">Endonuclease/exonuclease/phosphatase domain-containing protein</fullName>
    </recommendedName>
</protein>
<name>A0AAV8WKF3_9CUCU</name>
<gene>
    <name evidence="2" type="ORF">NQ314_020331</name>
</gene>
<dbReference type="AlphaFoldDB" id="A0AAV8WKF3"/>
<feature type="domain" description="Endonuclease/exonuclease/phosphatase" evidence="1">
    <location>
        <begin position="2"/>
        <end position="82"/>
    </location>
</feature>
<dbReference type="InterPro" id="IPR005135">
    <property type="entry name" value="Endo/exonuclease/phosphatase"/>
</dbReference>
<keyword evidence="3" id="KW-1185">Reference proteome</keyword>
<organism evidence="2 3">
    <name type="scientific">Rhamnusium bicolor</name>
    <dbReference type="NCBI Taxonomy" id="1586634"/>
    <lineage>
        <taxon>Eukaryota</taxon>
        <taxon>Metazoa</taxon>
        <taxon>Ecdysozoa</taxon>
        <taxon>Arthropoda</taxon>
        <taxon>Hexapoda</taxon>
        <taxon>Insecta</taxon>
        <taxon>Pterygota</taxon>
        <taxon>Neoptera</taxon>
        <taxon>Endopterygota</taxon>
        <taxon>Coleoptera</taxon>
        <taxon>Polyphaga</taxon>
        <taxon>Cucujiformia</taxon>
        <taxon>Chrysomeloidea</taxon>
        <taxon>Cerambycidae</taxon>
        <taxon>Lepturinae</taxon>
        <taxon>Rhagiini</taxon>
        <taxon>Rhamnusium</taxon>
    </lineage>
</organism>
<evidence type="ECO:0000313" key="2">
    <source>
        <dbReference type="EMBL" id="KAJ8927234.1"/>
    </source>
</evidence>
<dbReference type="SUPFAM" id="SSF56219">
    <property type="entry name" value="DNase I-like"/>
    <property type="match status" value="1"/>
</dbReference>
<comment type="caution">
    <text evidence="2">The sequence shown here is derived from an EMBL/GenBank/DDBJ whole genome shotgun (WGS) entry which is preliminary data.</text>
</comment>
<proteinExistence type="predicted"/>
<dbReference type="EMBL" id="JANEYF010005708">
    <property type="protein sequence ID" value="KAJ8927234.1"/>
    <property type="molecule type" value="Genomic_DNA"/>
</dbReference>